<sequence length="267" mass="30122">MYKIYGHLTWVSEMTDVRNEDRADLLDQWESEDGSQSVQYSGRKAFRAKSEQRRLQILEATLRIAVKDGIRAIKHRSVAKEAGVPLASTTYYFKDINELINDAFILFAEKSQEGIDHFYAMINMVLDGTPPEAMKRGGPGREALVHRLASIVSAHLSEQLMNRRDAVLAEHVFLMEALRDPALSVLARQYHASWVTGLERMLERLDSQFPLQDANMLVSVGLGLGYDGLLYQDDFEARMLTDSAERLLGFVMGLPQCPETCPGRQQG</sequence>
<proteinExistence type="predicted"/>
<keyword evidence="5" id="KW-1185">Reference proteome</keyword>
<accession>A0A1H3BPI3</accession>
<dbReference type="GO" id="GO:0003677">
    <property type="term" value="F:DNA binding"/>
    <property type="evidence" value="ECO:0007669"/>
    <property type="project" value="UniProtKB-UniRule"/>
</dbReference>
<evidence type="ECO:0000313" key="5">
    <source>
        <dbReference type="Proteomes" id="UP000199675"/>
    </source>
</evidence>
<organism evidence="4 5">
    <name type="scientific">Marinobacter mobilis</name>
    <dbReference type="NCBI Taxonomy" id="488533"/>
    <lineage>
        <taxon>Bacteria</taxon>
        <taxon>Pseudomonadati</taxon>
        <taxon>Pseudomonadota</taxon>
        <taxon>Gammaproteobacteria</taxon>
        <taxon>Pseudomonadales</taxon>
        <taxon>Marinobacteraceae</taxon>
        <taxon>Marinobacter</taxon>
    </lineage>
</organism>
<evidence type="ECO:0000313" key="4">
    <source>
        <dbReference type="EMBL" id="SDX43631.1"/>
    </source>
</evidence>
<name>A0A1H3BPI3_9GAMM</name>
<dbReference type="Gene3D" id="1.10.357.10">
    <property type="entry name" value="Tetracycline Repressor, domain 2"/>
    <property type="match status" value="1"/>
</dbReference>
<dbReference type="OrthoDB" id="8982136at2"/>
<dbReference type="PROSITE" id="PS50977">
    <property type="entry name" value="HTH_TETR_2"/>
    <property type="match status" value="1"/>
</dbReference>
<dbReference type="InterPro" id="IPR036271">
    <property type="entry name" value="Tet_transcr_reg_TetR-rel_C_sf"/>
</dbReference>
<dbReference type="AlphaFoldDB" id="A0A1H3BPI3"/>
<evidence type="ECO:0000256" key="1">
    <source>
        <dbReference type="ARBA" id="ARBA00023125"/>
    </source>
</evidence>
<feature type="DNA-binding region" description="H-T-H motif" evidence="2">
    <location>
        <begin position="74"/>
        <end position="93"/>
    </location>
</feature>
<dbReference type="InterPro" id="IPR009057">
    <property type="entry name" value="Homeodomain-like_sf"/>
</dbReference>
<dbReference type="EMBL" id="FNNE01000009">
    <property type="protein sequence ID" value="SDX43631.1"/>
    <property type="molecule type" value="Genomic_DNA"/>
</dbReference>
<dbReference type="SUPFAM" id="SSF46689">
    <property type="entry name" value="Homeodomain-like"/>
    <property type="match status" value="1"/>
</dbReference>
<evidence type="ECO:0000259" key="3">
    <source>
        <dbReference type="PROSITE" id="PS50977"/>
    </source>
</evidence>
<dbReference type="InterPro" id="IPR001647">
    <property type="entry name" value="HTH_TetR"/>
</dbReference>
<dbReference type="STRING" id="488533.SAMN04487960_109106"/>
<dbReference type="Pfam" id="PF17940">
    <property type="entry name" value="TetR_C_31"/>
    <property type="match status" value="1"/>
</dbReference>
<feature type="domain" description="HTH tetR-type" evidence="3">
    <location>
        <begin position="51"/>
        <end position="111"/>
    </location>
</feature>
<evidence type="ECO:0000256" key="2">
    <source>
        <dbReference type="PROSITE-ProRule" id="PRU00335"/>
    </source>
</evidence>
<dbReference type="InterPro" id="IPR041583">
    <property type="entry name" value="TetR_C_31"/>
</dbReference>
<keyword evidence="1 2" id="KW-0238">DNA-binding</keyword>
<reference evidence="4 5" key="1">
    <citation type="submission" date="2016-10" db="EMBL/GenBank/DDBJ databases">
        <authorList>
            <person name="de Groot N.N."/>
        </authorList>
    </citation>
    <scope>NUCLEOTIDE SEQUENCE [LARGE SCALE GENOMIC DNA]</scope>
    <source>
        <strain evidence="4 5">CGMCC 1.7059</strain>
    </source>
</reference>
<gene>
    <name evidence="4" type="ORF">SAMN04487960_109106</name>
</gene>
<protein>
    <submittedName>
        <fullName evidence="4">Transcriptional regulator, TetR family</fullName>
    </submittedName>
</protein>
<dbReference type="SUPFAM" id="SSF48498">
    <property type="entry name" value="Tetracyclin repressor-like, C-terminal domain"/>
    <property type="match status" value="1"/>
</dbReference>
<dbReference type="Proteomes" id="UP000199675">
    <property type="component" value="Unassembled WGS sequence"/>
</dbReference>